<sequence>MYAGSSVVNCCPQYSRSGIPRYSCGAPWSSVVQTFDPRNVHARRTDRPPSPLLPGFTWAKTVTGTFLSQMPHKSPFRHQ</sequence>
<protein>
    <submittedName>
        <fullName evidence="1">Uncharacterized protein</fullName>
    </submittedName>
</protein>
<organism evidence="1">
    <name type="scientific">Nocardia globerula</name>
    <dbReference type="NCBI Taxonomy" id="1818"/>
    <lineage>
        <taxon>Bacteria</taxon>
        <taxon>Bacillati</taxon>
        <taxon>Actinomycetota</taxon>
        <taxon>Actinomycetes</taxon>
        <taxon>Mycobacteriales</taxon>
        <taxon>Nocardiaceae</taxon>
        <taxon>Nocardia</taxon>
    </lineage>
</organism>
<evidence type="ECO:0000313" key="1">
    <source>
        <dbReference type="EMBL" id="TYQ03233.1"/>
    </source>
</evidence>
<reference evidence="1" key="1">
    <citation type="submission" date="2019-07" db="EMBL/GenBank/DDBJ databases">
        <title>Genomic Encyclopedia of Type Strains, Phase IV (KMG-IV): sequencing the most valuable type-strain genomes for metagenomic binning, comparative biology and taxonomic classification.</title>
        <authorList>
            <person name="Goeker M."/>
        </authorList>
    </citation>
    <scope>NUCLEOTIDE SEQUENCE</scope>
    <source>
        <strain evidence="1">DSM 44596</strain>
    </source>
</reference>
<name>A0A652YNC2_NOCGL</name>
<proteinExistence type="predicted"/>
<dbReference type="AlphaFoldDB" id="A0A652YNC2"/>
<gene>
    <name evidence="1" type="ORF">FNL38_105383</name>
</gene>
<dbReference type="EMBL" id="VNIQ01000005">
    <property type="protein sequence ID" value="TYQ03233.1"/>
    <property type="molecule type" value="Genomic_DNA"/>
</dbReference>
<comment type="caution">
    <text evidence="1">The sequence shown here is derived from an EMBL/GenBank/DDBJ whole genome shotgun (WGS) entry which is preliminary data.</text>
</comment>
<accession>A0A652YNC2</accession>